<feature type="compositionally biased region" description="Gly residues" evidence="4">
    <location>
        <begin position="712"/>
        <end position="721"/>
    </location>
</feature>
<dbReference type="EMBL" id="CP000927">
    <property type="protein sequence ID" value="ABZ72882.1"/>
    <property type="molecule type" value="Genomic_DNA"/>
</dbReference>
<dbReference type="OrthoDB" id="7224136at2"/>
<reference evidence="5" key="1">
    <citation type="submission" date="2008-01" db="EMBL/GenBank/DDBJ databases">
        <title>Complete sequence of chromosome of Caulobacter sp. K31.</title>
        <authorList>
            <consortium name="US DOE Joint Genome Institute"/>
            <person name="Copeland A."/>
            <person name="Lucas S."/>
            <person name="Lapidus A."/>
            <person name="Barry K."/>
            <person name="Glavina del Rio T."/>
            <person name="Dalin E."/>
            <person name="Tice H."/>
            <person name="Pitluck S."/>
            <person name="Bruce D."/>
            <person name="Goodwin L."/>
            <person name="Thompson L.S."/>
            <person name="Brettin T."/>
            <person name="Detter J.C."/>
            <person name="Han C."/>
            <person name="Schmutz J."/>
            <person name="Larimer F."/>
            <person name="Land M."/>
            <person name="Hauser L."/>
            <person name="Kyrpides N."/>
            <person name="Kim E."/>
            <person name="Stephens C."/>
            <person name="Richardson P."/>
        </authorList>
    </citation>
    <scope>NUCLEOTIDE SEQUENCE [LARGE SCALE GENOMIC DNA]</scope>
    <source>
        <strain evidence="5">K31</strain>
    </source>
</reference>
<proteinExistence type="predicted"/>
<sequence length="945" mass="100649" precursor="true">MTLSLLVLAITAALDGAPEVASARAAPTPPVKQTPQQAARADVDPYAVEVDAVEVVAGKPRGSVEGDIKPELTLNPAQIRAYGAGSIAELMAFLEPQLRTSQSRGDGQPVMLINGRRTSGMQEIRDIPPEAIERFEILPEEVSLTYGYRADQRVVNIVLRRRFRALTNEAGLKVATAGDRTSADLQSTFFRVQGDQRWLFNGKISHDTPLFETDRDIVRTPSGQPYDLTGNVAQSQASGPDVLMPVPASAVSGSASLADFTSNAGHPVTDDLTAWRSLAPKNTSASLTGALTRPLGKSSMATISGGFEDTSTLSYMGLPTLRDAGKILPQDQIPVVPADNPFSPLGQDVALYRYADDYVSMLRKVDSQKATVSAAANGRIKEWRWSTTGSYVYSTSETSTGRGLDAAAFMAGVAANDPTLNPFGNIPSNLIARVSPDTAHSTSNTANAEVVLVGNLLQAPAGNVSTTFKAGADTQTQDSRSARFDAQTQGVLVADRDISRTSGNLQASINVPLTSRSKDVLPFLGDLSVNFNGEYEQLSDFGGLSTLGGGANWTPVDPVTFQVSYISEEGAPSASQLNDPILTTANVSIFDFRTNRTVLATRIEGGAPDLLSDSRQVLKLGVNLKPLPKDAKTNLQISANYTATKIDDSTNSFPAITPDIEAAFPDRILRDAGGRLISIDSRPVNYARTDKEEVRWGFNLSRPFGQPRAGFPGFGGPGGPGGGPPPGDRGGGPGPGGGDGGGGFRGGGGGFRNGPRPGQGMFQVSLYHTWKLKDEIEIRDGLPIIDRLNGGSGAGPEHEVQLQVGMFKSGMGLFLNGSWRSGYRLNGASADKDLFFGDQSTFSLNLFADPSSRPDLVRAHPWLRGTRVQLQAQNLFDTRQDVHDRLGVTPQAYQPDYRDPIGRTVRISFRKLIGPARPVQPPGGQRPARVPPLPPAPVQQQSPAR</sequence>
<name>B0T8W5_CAUSK</name>
<dbReference type="AlphaFoldDB" id="B0T8W5"/>
<evidence type="ECO:0000256" key="1">
    <source>
        <dbReference type="ARBA" id="ARBA00004442"/>
    </source>
</evidence>
<comment type="subcellular location">
    <subcellularLocation>
        <location evidence="1">Cell outer membrane</location>
    </subcellularLocation>
</comment>
<evidence type="ECO:0000256" key="2">
    <source>
        <dbReference type="ARBA" id="ARBA00023136"/>
    </source>
</evidence>
<dbReference type="InterPro" id="IPR037066">
    <property type="entry name" value="Plug_dom_sf"/>
</dbReference>
<feature type="region of interest" description="Disordered" evidence="4">
    <location>
        <begin position="913"/>
        <end position="945"/>
    </location>
</feature>
<keyword evidence="2" id="KW-0472">Membrane</keyword>
<protein>
    <submittedName>
        <fullName evidence="5">TonB-dependent receptor plug</fullName>
    </submittedName>
</protein>
<dbReference type="SUPFAM" id="SSF56935">
    <property type="entry name" value="Porins"/>
    <property type="match status" value="1"/>
</dbReference>
<dbReference type="GO" id="GO:0009279">
    <property type="term" value="C:cell outer membrane"/>
    <property type="evidence" value="ECO:0007669"/>
    <property type="project" value="UniProtKB-SubCell"/>
</dbReference>
<keyword evidence="3" id="KW-0998">Cell outer membrane</keyword>
<evidence type="ECO:0000256" key="4">
    <source>
        <dbReference type="SAM" id="MobiDB-lite"/>
    </source>
</evidence>
<dbReference type="STRING" id="366602.Caul_3755"/>
<organism evidence="5">
    <name type="scientific">Caulobacter sp. (strain K31)</name>
    <dbReference type="NCBI Taxonomy" id="366602"/>
    <lineage>
        <taxon>Bacteria</taxon>
        <taxon>Pseudomonadati</taxon>
        <taxon>Pseudomonadota</taxon>
        <taxon>Alphaproteobacteria</taxon>
        <taxon>Caulobacterales</taxon>
        <taxon>Caulobacteraceae</taxon>
        <taxon>Caulobacter</taxon>
    </lineage>
</organism>
<keyword evidence="5" id="KW-0675">Receptor</keyword>
<feature type="region of interest" description="Disordered" evidence="4">
    <location>
        <begin position="706"/>
        <end position="757"/>
    </location>
</feature>
<dbReference type="Gene3D" id="2.170.130.10">
    <property type="entry name" value="TonB-dependent receptor, plug domain"/>
    <property type="match status" value="1"/>
</dbReference>
<evidence type="ECO:0000313" key="5">
    <source>
        <dbReference type="EMBL" id="ABZ72882.1"/>
    </source>
</evidence>
<dbReference type="eggNOG" id="COG4206">
    <property type="taxonomic scope" value="Bacteria"/>
</dbReference>
<gene>
    <name evidence="5" type="ordered locus">Caul_3755</name>
</gene>
<dbReference type="Gene3D" id="2.40.170.20">
    <property type="entry name" value="TonB-dependent receptor, beta-barrel domain"/>
    <property type="match status" value="1"/>
</dbReference>
<dbReference type="HOGENOM" id="CLU_009563_0_0_5"/>
<dbReference type="PANTHER" id="PTHR47234:SF1">
    <property type="entry name" value="TONB-DEPENDENT RECEPTOR"/>
    <property type="match status" value="1"/>
</dbReference>
<dbReference type="PANTHER" id="PTHR47234">
    <property type="match status" value="1"/>
</dbReference>
<accession>B0T8W5</accession>
<dbReference type="KEGG" id="cak:Caul_3755"/>
<evidence type="ECO:0000256" key="3">
    <source>
        <dbReference type="ARBA" id="ARBA00023237"/>
    </source>
</evidence>
<feature type="region of interest" description="Disordered" evidence="4">
    <location>
        <begin position="20"/>
        <end position="39"/>
    </location>
</feature>
<dbReference type="InterPro" id="IPR036942">
    <property type="entry name" value="Beta-barrel_TonB_sf"/>
</dbReference>
<feature type="compositionally biased region" description="Gly residues" evidence="4">
    <location>
        <begin position="728"/>
        <end position="752"/>
    </location>
</feature>